<keyword evidence="3" id="KW-1185">Reference proteome</keyword>
<evidence type="ECO:0000256" key="1">
    <source>
        <dbReference type="SAM" id="Phobius"/>
    </source>
</evidence>
<feature type="transmembrane region" description="Helical" evidence="1">
    <location>
        <begin position="99"/>
        <end position="124"/>
    </location>
</feature>
<dbReference type="Proteomes" id="UP000769780">
    <property type="component" value="Unassembled WGS sequence"/>
</dbReference>
<dbReference type="RefSeq" id="WP_221874190.1">
    <property type="nucleotide sequence ID" value="NZ_JACWFH010000017.1"/>
</dbReference>
<sequence>MRLMKDTIKMKFGKTSYVRNQMSNFSFAWKHPIISCRLCIKYIFSWIMRLDYSYAPYVHRYSTFFFSIALRAFLWIYFGMTIGILTNDLPDGMRMLTEIPFIGAMACMLLFFLLVVTRFVIVILEKIRLVKTDQVFLYGIGVTFVYGFLILMAIGSALTDF</sequence>
<feature type="transmembrane region" description="Helical" evidence="1">
    <location>
        <begin position="136"/>
        <end position="158"/>
    </location>
</feature>
<evidence type="ECO:0000313" key="2">
    <source>
        <dbReference type="EMBL" id="MBY0097974.1"/>
    </source>
</evidence>
<keyword evidence="1" id="KW-0472">Membrane</keyword>
<gene>
    <name evidence="2" type="ORF">H0185_14305</name>
</gene>
<keyword evidence="1" id="KW-1133">Transmembrane helix</keyword>
<protein>
    <recommendedName>
        <fullName evidence="4">DUF202 domain-containing protein</fullName>
    </recommendedName>
</protein>
<name>A0ABS7K6U5_9BACI</name>
<reference evidence="2 3" key="1">
    <citation type="submission" date="2020-07" db="EMBL/GenBank/DDBJ databases">
        <title>Fungal Genomes of the International Space Station.</title>
        <authorList>
            <person name="Seuylemezian A."/>
            <person name="Singh N.K."/>
            <person name="Wood J."/>
            <person name="Venkateswaran K."/>
        </authorList>
    </citation>
    <scope>NUCLEOTIDE SEQUENCE [LARGE SCALE GENOMIC DNA]</scope>
    <source>
        <strain evidence="2 3">PL-B2</strain>
    </source>
</reference>
<evidence type="ECO:0008006" key="4">
    <source>
        <dbReference type="Google" id="ProtNLM"/>
    </source>
</evidence>
<proteinExistence type="predicted"/>
<accession>A0ABS7K6U5</accession>
<keyword evidence="1" id="KW-0812">Transmembrane</keyword>
<feature type="transmembrane region" description="Helical" evidence="1">
    <location>
        <begin position="64"/>
        <end position="87"/>
    </location>
</feature>
<comment type="caution">
    <text evidence="2">The sequence shown here is derived from an EMBL/GenBank/DDBJ whole genome shotgun (WGS) entry which is preliminary data.</text>
</comment>
<organism evidence="2 3">
    <name type="scientific">Mesobacillus maritimus</name>
    <dbReference type="NCBI Taxonomy" id="1643336"/>
    <lineage>
        <taxon>Bacteria</taxon>
        <taxon>Bacillati</taxon>
        <taxon>Bacillota</taxon>
        <taxon>Bacilli</taxon>
        <taxon>Bacillales</taxon>
        <taxon>Bacillaceae</taxon>
        <taxon>Mesobacillus</taxon>
    </lineage>
</organism>
<dbReference type="EMBL" id="JACWFH010000017">
    <property type="protein sequence ID" value="MBY0097974.1"/>
    <property type="molecule type" value="Genomic_DNA"/>
</dbReference>
<evidence type="ECO:0000313" key="3">
    <source>
        <dbReference type="Proteomes" id="UP000769780"/>
    </source>
</evidence>